<name>A0ABQ2ITM0_9PSEU</name>
<comment type="caution">
    <text evidence="2">The sequence shown here is derived from an EMBL/GenBank/DDBJ whole genome shotgun (WGS) entry which is preliminary data.</text>
</comment>
<reference evidence="3" key="1">
    <citation type="journal article" date="2019" name="Int. J. Syst. Evol. Microbiol.">
        <title>The Global Catalogue of Microorganisms (GCM) 10K type strain sequencing project: providing services to taxonomists for standard genome sequencing and annotation.</title>
        <authorList>
            <consortium name="The Broad Institute Genomics Platform"/>
            <consortium name="The Broad Institute Genome Sequencing Center for Infectious Disease"/>
            <person name="Wu L."/>
            <person name="Ma J."/>
        </authorList>
    </citation>
    <scope>NUCLEOTIDE SEQUENCE [LARGE SCALE GENOMIC DNA]</scope>
    <source>
        <strain evidence="3">CGMCC 4.7319</strain>
    </source>
</reference>
<evidence type="ECO:0000256" key="1">
    <source>
        <dbReference type="SAM" id="MobiDB-lite"/>
    </source>
</evidence>
<feature type="region of interest" description="Disordered" evidence="1">
    <location>
        <begin position="61"/>
        <end position="86"/>
    </location>
</feature>
<gene>
    <name evidence="2" type="ORF">GCM10011609_85640</name>
</gene>
<dbReference type="Proteomes" id="UP000597656">
    <property type="component" value="Unassembled WGS sequence"/>
</dbReference>
<proteinExistence type="predicted"/>
<evidence type="ECO:0000313" key="3">
    <source>
        <dbReference type="Proteomes" id="UP000597656"/>
    </source>
</evidence>
<organism evidence="2 3">
    <name type="scientific">Lentzea pudingi</name>
    <dbReference type="NCBI Taxonomy" id="1789439"/>
    <lineage>
        <taxon>Bacteria</taxon>
        <taxon>Bacillati</taxon>
        <taxon>Actinomycetota</taxon>
        <taxon>Actinomycetes</taxon>
        <taxon>Pseudonocardiales</taxon>
        <taxon>Pseudonocardiaceae</taxon>
        <taxon>Lentzea</taxon>
    </lineage>
</organism>
<dbReference type="EMBL" id="BMNC01000029">
    <property type="protein sequence ID" value="GGN28976.1"/>
    <property type="molecule type" value="Genomic_DNA"/>
</dbReference>
<keyword evidence="3" id="KW-1185">Reference proteome</keyword>
<evidence type="ECO:0000313" key="2">
    <source>
        <dbReference type="EMBL" id="GGN28976.1"/>
    </source>
</evidence>
<protein>
    <submittedName>
        <fullName evidence="2">Uncharacterized protein</fullName>
    </submittedName>
</protein>
<accession>A0ABQ2ITM0</accession>
<sequence>MAKLASPEAFIELPDDPDQLRKADLERLVRPAAHGFLRSNPNKDELLDQVARIRRRQDRRPAWIPRIDRDGNPIPTEQNSHDDIESEPDRQLVIAALPELGEVTVQLPKSWDDRPELPMAPGGIGEWESALFALLGVAGEDSPASTIAINAKGNESLVPNEVRGWPTESTQSASAAEDPGVASELLATSPVLGGLPVVDDGPEARDVIADALMSAGDWRYGPRWLLETWAAGDDIATMSVARAAIAGWADEDCSGLLVYVYGGALHRREGLLGTPVPLHSYLLAVTRSPEGTDTIDAVHRIAWSCPGELWCHRGGCPEVDFFEAAALLAPIVAAGHAAAATEGDWAESHRLLYGDGDGPDYPDNVLEHLAIVLSAVGWVELMESAWEGGIEELLLRRGEHCLAASHDPVMRQIMLIDGKNELEWSLEMLADDGVLTDGKLDIDAAGERWDTELLAAADDLLHGRITKMPRLASPVQVTVVGLHPHADGTLRGPFSADLAQLQLRSLAATVDLLTSPEQPAHEDELNDDCGAS</sequence>